<gene>
    <name evidence="1" type="ORF">HOV93_43380</name>
</gene>
<protein>
    <submittedName>
        <fullName evidence="1">Uncharacterized protein</fullName>
    </submittedName>
</protein>
<evidence type="ECO:0000313" key="2">
    <source>
        <dbReference type="Proteomes" id="UP000551616"/>
    </source>
</evidence>
<dbReference type="EMBL" id="JABRWO010000013">
    <property type="protein sequence ID" value="MBA2117142.1"/>
    <property type="molecule type" value="Genomic_DNA"/>
</dbReference>
<comment type="caution">
    <text evidence="1">The sequence shown here is derived from an EMBL/GenBank/DDBJ whole genome shotgun (WGS) entry which is preliminary data.</text>
</comment>
<accession>A0A7V9A964</accession>
<reference evidence="1 2" key="1">
    <citation type="submission" date="2020-05" db="EMBL/GenBank/DDBJ databases">
        <title>Bremerella alba sp. nov., a novel planctomycete isolated from the surface of the macroalga Fucus spiralis.</title>
        <authorList>
            <person name="Godinho O."/>
            <person name="Botelho R."/>
            <person name="Albuquerque L."/>
            <person name="Wiegand S."/>
            <person name="Da Costa M.S."/>
            <person name="Lobo-Da-Cunha A."/>
            <person name="Jogler C."/>
            <person name="Lage O.M."/>
        </authorList>
    </citation>
    <scope>NUCLEOTIDE SEQUENCE [LARGE SCALE GENOMIC DNA]</scope>
    <source>
        <strain evidence="1 2">FF15</strain>
    </source>
</reference>
<keyword evidence="2" id="KW-1185">Reference proteome</keyword>
<sequence>MDRAKVVGWLSTMTDKQFVEFFYEAVSRRDTSEIRGEQGHLVLADTSRLPGEQRDTFFLAIPDPDKYETEWANDCPICQTGQCIECKSWVRCIAKHAVCPICSEKVYCT</sequence>
<evidence type="ECO:0000313" key="1">
    <source>
        <dbReference type="EMBL" id="MBA2117142.1"/>
    </source>
</evidence>
<proteinExistence type="predicted"/>
<dbReference type="AlphaFoldDB" id="A0A7V9A964"/>
<organism evidence="1 2">
    <name type="scientific">Bremerella alba</name>
    <dbReference type="NCBI Taxonomy" id="980252"/>
    <lineage>
        <taxon>Bacteria</taxon>
        <taxon>Pseudomonadati</taxon>
        <taxon>Planctomycetota</taxon>
        <taxon>Planctomycetia</taxon>
        <taxon>Pirellulales</taxon>
        <taxon>Pirellulaceae</taxon>
        <taxon>Bremerella</taxon>
    </lineage>
</organism>
<name>A0A7V9A964_9BACT</name>
<dbReference type="Proteomes" id="UP000551616">
    <property type="component" value="Unassembled WGS sequence"/>
</dbReference>